<evidence type="ECO:0000256" key="5">
    <source>
        <dbReference type="ARBA" id="ARBA00022723"/>
    </source>
</evidence>
<evidence type="ECO:0000256" key="2">
    <source>
        <dbReference type="ARBA" id="ARBA00001936"/>
    </source>
</evidence>
<dbReference type="GO" id="GO:0004177">
    <property type="term" value="F:aminopeptidase activity"/>
    <property type="evidence" value="ECO:0007669"/>
    <property type="project" value="UniProtKB-KW"/>
</dbReference>
<protein>
    <recommendedName>
        <fullName evidence="4">Xaa-Pro aminopeptidase</fullName>
        <ecNumber evidence="4">3.4.11.9</ecNumber>
    </recommendedName>
</protein>
<dbReference type="EC" id="3.4.11.9" evidence="4"/>
<feature type="domain" description="Aminopeptidase P N-terminal" evidence="8">
    <location>
        <begin position="2"/>
        <end position="134"/>
    </location>
</feature>
<comment type="caution">
    <text evidence="9">The sequence shown here is derived from an EMBL/GenBank/DDBJ whole genome shotgun (WGS) entry which is preliminary data.</text>
</comment>
<evidence type="ECO:0000256" key="7">
    <source>
        <dbReference type="ARBA" id="ARBA00023211"/>
    </source>
</evidence>
<dbReference type="InterPro" id="IPR007865">
    <property type="entry name" value="Aminopep_P_N"/>
</dbReference>
<reference evidence="9 10" key="1">
    <citation type="submission" date="2020-09" db="EMBL/GenBank/DDBJ databases">
        <title>Genome sequences of type strains of Chitinophaga qingshengii and Chitinophaga varians.</title>
        <authorList>
            <person name="Kittiwongwattana C."/>
        </authorList>
    </citation>
    <scope>NUCLEOTIDE SEQUENCE [LARGE SCALE GENOMIC DNA]</scope>
    <source>
        <strain evidence="9 10">JCM 30026</strain>
    </source>
</reference>
<keyword evidence="9" id="KW-0031">Aminopeptidase</keyword>
<comment type="catalytic activity">
    <reaction evidence="1">
        <text>Release of any N-terminal amino acid, including proline, that is linked to proline, even from a dipeptide or tripeptide.</text>
        <dbReference type="EC" id="3.4.11.9"/>
    </reaction>
</comment>
<keyword evidence="9" id="KW-0645">Protease</keyword>
<comment type="similarity">
    <text evidence="3">Belongs to the peptidase M24B family.</text>
</comment>
<evidence type="ECO:0000256" key="6">
    <source>
        <dbReference type="ARBA" id="ARBA00022801"/>
    </source>
</evidence>
<keyword evidence="10" id="KW-1185">Reference proteome</keyword>
<dbReference type="RefSeq" id="WP_188090174.1">
    <property type="nucleotide sequence ID" value="NZ_JACVFC010000003.1"/>
</dbReference>
<dbReference type="Gene3D" id="3.90.230.10">
    <property type="entry name" value="Creatinase/methionine aminopeptidase superfamily"/>
    <property type="match status" value="1"/>
</dbReference>
<dbReference type="Proteomes" id="UP000659124">
    <property type="component" value="Unassembled WGS sequence"/>
</dbReference>
<evidence type="ECO:0000256" key="1">
    <source>
        <dbReference type="ARBA" id="ARBA00001424"/>
    </source>
</evidence>
<evidence type="ECO:0000259" key="8">
    <source>
        <dbReference type="SMART" id="SM01011"/>
    </source>
</evidence>
<dbReference type="PANTHER" id="PTHR43226:SF4">
    <property type="entry name" value="XAA-PRO AMINOPEPTIDASE 3"/>
    <property type="match status" value="1"/>
</dbReference>
<organism evidence="9 10">
    <name type="scientific">Chitinophaga qingshengii</name>
    <dbReference type="NCBI Taxonomy" id="1569794"/>
    <lineage>
        <taxon>Bacteria</taxon>
        <taxon>Pseudomonadati</taxon>
        <taxon>Bacteroidota</taxon>
        <taxon>Chitinophagia</taxon>
        <taxon>Chitinophagales</taxon>
        <taxon>Chitinophagaceae</taxon>
        <taxon>Chitinophaga</taxon>
    </lineage>
</organism>
<keyword evidence="5" id="KW-0479">Metal-binding</keyword>
<dbReference type="InterPro" id="IPR036005">
    <property type="entry name" value="Creatinase/aminopeptidase-like"/>
</dbReference>
<evidence type="ECO:0000313" key="10">
    <source>
        <dbReference type="Proteomes" id="UP000659124"/>
    </source>
</evidence>
<gene>
    <name evidence="9" type="ORF">ICL07_21850</name>
</gene>
<comment type="cofactor">
    <cofactor evidence="2">
        <name>Mn(2+)</name>
        <dbReference type="ChEBI" id="CHEBI:29035"/>
    </cofactor>
</comment>
<evidence type="ECO:0000256" key="4">
    <source>
        <dbReference type="ARBA" id="ARBA00012574"/>
    </source>
</evidence>
<evidence type="ECO:0000313" key="9">
    <source>
        <dbReference type="EMBL" id="MBC9933048.1"/>
    </source>
</evidence>
<dbReference type="Pfam" id="PF05195">
    <property type="entry name" value="AMP_N"/>
    <property type="match status" value="1"/>
</dbReference>
<dbReference type="InterPro" id="IPR000994">
    <property type="entry name" value="Pept_M24"/>
</dbReference>
<dbReference type="SUPFAM" id="SSF55920">
    <property type="entry name" value="Creatinase/aminopeptidase"/>
    <property type="match status" value="1"/>
</dbReference>
<proteinExistence type="inferred from homology"/>
<name>A0ABR7TSR3_9BACT</name>
<dbReference type="Pfam" id="PF00557">
    <property type="entry name" value="Peptidase_M24"/>
    <property type="match status" value="1"/>
</dbReference>
<dbReference type="PANTHER" id="PTHR43226">
    <property type="entry name" value="XAA-PRO AMINOPEPTIDASE 3"/>
    <property type="match status" value="1"/>
</dbReference>
<keyword evidence="7" id="KW-0464">Manganese</keyword>
<dbReference type="Gene3D" id="3.40.350.10">
    <property type="entry name" value="Creatinase/prolidase N-terminal domain"/>
    <property type="match status" value="1"/>
</dbReference>
<accession>A0ABR7TSR3</accession>
<dbReference type="InterPro" id="IPR029149">
    <property type="entry name" value="Creatin/AminoP/Spt16_N"/>
</dbReference>
<dbReference type="EMBL" id="JACVFC010000003">
    <property type="protein sequence ID" value="MBC9933048.1"/>
    <property type="molecule type" value="Genomic_DNA"/>
</dbReference>
<keyword evidence="6" id="KW-0378">Hydrolase</keyword>
<dbReference type="SUPFAM" id="SSF53092">
    <property type="entry name" value="Creatinase/prolidase N-terminal domain"/>
    <property type="match status" value="1"/>
</dbReference>
<dbReference type="SMART" id="SM01011">
    <property type="entry name" value="AMP_N"/>
    <property type="match status" value="1"/>
</dbReference>
<evidence type="ECO:0000256" key="3">
    <source>
        <dbReference type="ARBA" id="ARBA00008766"/>
    </source>
</evidence>
<dbReference type="InterPro" id="IPR052433">
    <property type="entry name" value="X-Pro_dipept-like"/>
</dbReference>
<sequence>MFSKETYISRRNRLQSDMGSGLVLLPGNDDSGMNYRDNIYPFRQDSSFLYFAGIDRPGLTFVLDIDNNQEILFGNEATVEEIMWTGPVDSLASHAARAGIADIRPLSQLDSFLAQAVRQQRPLHFLPPYRPEHILKLSAWLDIPAAEVTKRVSVPLIKAVIRQRAVKSAEEMVQIEAAVNTTIDMQLKAMELAKAGITETEIAGRLQAVAIAAGGNISFPVILTANGQFLHNHPHPAAFRDGQLVLCDCGAENAMRYAGDLTRTHPVNKKFSTAQREIYDIVYQAYKAAADAIRPGIRFKDVHLLACEQIAGGLISLGLMKGNAREAVAAGAHALFFPCGLGHMLGLDIHDMEGLGEEYVGYTDELKKSTAFGLKSLRLGRELEAGFVLTVEPGIYFNPLLTAAWKAAGKHTEFICYDKLSAYDDFGGVRLEDNFLITAEGSRLLGRPFARTASEIEDLIAQ</sequence>